<gene>
    <name evidence="6" type="ORF">SAMN05443637_101252</name>
</gene>
<dbReference type="InterPro" id="IPR049445">
    <property type="entry name" value="TetR_SbtR-like_C"/>
</dbReference>
<dbReference type="EMBL" id="FRAP01000001">
    <property type="protein sequence ID" value="SHJ95076.1"/>
    <property type="molecule type" value="Genomic_DNA"/>
</dbReference>
<dbReference type="InterPro" id="IPR009057">
    <property type="entry name" value="Homeodomain-like_sf"/>
</dbReference>
<evidence type="ECO:0000256" key="1">
    <source>
        <dbReference type="ARBA" id="ARBA00023015"/>
    </source>
</evidence>
<feature type="DNA-binding region" description="H-T-H motif" evidence="4">
    <location>
        <begin position="28"/>
        <end position="47"/>
    </location>
</feature>
<dbReference type="Gene3D" id="1.10.357.10">
    <property type="entry name" value="Tetracycline Repressor, domain 2"/>
    <property type="match status" value="1"/>
</dbReference>
<dbReference type="PANTHER" id="PTHR30055">
    <property type="entry name" value="HTH-TYPE TRANSCRIPTIONAL REGULATOR RUTR"/>
    <property type="match status" value="1"/>
</dbReference>
<feature type="domain" description="HTH tetR-type" evidence="5">
    <location>
        <begin position="6"/>
        <end position="65"/>
    </location>
</feature>
<evidence type="ECO:0000313" key="6">
    <source>
        <dbReference type="EMBL" id="SHJ95076.1"/>
    </source>
</evidence>
<dbReference type="InterPro" id="IPR036271">
    <property type="entry name" value="Tet_transcr_reg_TetR-rel_C_sf"/>
</dbReference>
<keyword evidence="2 4" id="KW-0238">DNA-binding</keyword>
<proteinExistence type="predicted"/>
<keyword evidence="7" id="KW-1185">Reference proteome</keyword>
<dbReference type="SUPFAM" id="SSF46689">
    <property type="entry name" value="Homeodomain-like"/>
    <property type="match status" value="1"/>
</dbReference>
<reference evidence="6 7" key="1">
    <citation type="submission" date="2016-11" db="EMBL/GenBank/DDBJ databases">
        <authorList>
            <person name="Jaros S."/>
            <person name="Januszkiewicz K."/>
            <person name="Wedrychowicz H."/>
        </authorList>
    </citation>
    <scope>NUCLEOTIDE SEQUENCE [LARGE SCALE GENOMIC DNA]</scope>
    <source>
        <strain evidence="6 7">DSM 43832</strain>
    </source>
</reference>
<dbReference type="AlphaFoldDB" id="A0A1M6NHG9"/>
<evidence type="ECO:0000256" key="2">
    <source>
        <dbReference type="ARBA" id="ARBA00023125"/>
    </source>
</evidence>
<organism evidence="6 7">
    <name type="scientific">Pseudonocardia thermophila</name>
    <dbReference type="NCBI Taxonomy" id="1848"/>
    <lineage>
        <taxon>Bacteria</taxon>
        <taxon>Bacillati</taxon>
        <taxon>Actinomycetota</taxon>
        <taxon>Actinomycetes</taxon>
        <taxon>Pseudonocardiales</taxon>
        <taxon>Pseudonocardiaceae</taxon>
        <taxon>Pseudonocardia</taxon>
    </lineage>
</organism>
<dbReference type="Pfam" id="PF00440">
    <property type="entry name" value="TetR_N"/>
    <property type="match status" value="1"/>
</dbReference>
<evidence type="ECO:0000256" key="3">
    <source>
        <dbReference type="ARBA" id="ARBA00023163"/>
    </source>
</evidence>
<dbReference type="InterPro" id="IPR001647">
    <property type="entry name" value="HTH_TetR"/>
</dbReference>
<dbReference type="STRING" id="1848.SAMN05443637_101252"/>
<protein>
    <submittedName>
        <fullName evidence="6">Transcriptional regulator, TetR family</fullName>
    </submittedName>
</protein>
<dbReference type="Proteomes" id="UP000184363">
    <property type="component" value="Unassembled WGS sequence"/>
</dbReference>
<dbReference type="GO" id="GO:0000976">
    <property type="term" value="F:transcription cis-regulatory region binding"/>
    <property type="evidence" value="ECO:0007669"/>
    <property type="project" value="TreeGrafter"/>
</dbReference>
<dbReference type="PRINTS" id="PR00455">
    <property type="entry name" value="HTHTETR"/>
</dbReference>
<dbReference type="GO" id="GO:0003700">
    <property type="term" value="F:DNA-binding transcription factor activity"/>
    <property type="evidence" value="ECO:0007669"/>
    <property type="project" value="TreeGrafter"/>
</dbReference>
<evidence type="ECO:0000256" key="4">
    <source>
        <dbReference type="PROSITE-ProRule" id="PRU00335"/>
    </source>
</evidence>
<keyword evidence="1" id="KW-0805">Transcription regulation</keyword>
<dbReference type="InterPro" id="IPR050109">
    <property type="entry name" value="HTH-type_TetR-like_transc_reg"/>
</dbReference>
<sequence length="200" mass="21484">MRTDAAANRERILAVARAAFGTEGLDVPLSEIARRAGVGIATVYRRFPTRDALVAAAFAEEMSACAGLLDRALADPDPWRAFCTALRQLCAMHARDQGFSAAFLTALPTVPEFSALRARAEQGLAELVRRAQASGDLRADFAPSDVVLLLQANRGIRLDAPEATAAASHRFVAYMLQSFRAGPARPLPPPVPVPLEFAMR</sequence>
<dbReference type="SUPFAM" id="SSF48498">
    <property type="entry name" value="Tetracyclin repressor-like, C-terminal domain"/>
    <property type="match status" value="1"/>
</dbReference>
<dbReference type="Pfam" id="PF21597">
    <property type="entry name" value="TetR_C_43"/>
    <property type="match status" value="1"/>
</dbReference>
<evidence type="ECO:0000259" key="5">
    <source>
        <dbReference type="PROSITE" id="PS50977"/>
    </source>
</evidence>
<evidence type="ECO:0000313" key="7">
    <source>
        <dbReference type="Proteomes" id="UP000184363"/>
    </source>
</evidence>
<dbReference type="RefSeq" id="WP_200803705.1">
    <property type="nucleotide sequence ID" value="NZ_CALGVN010000063.1"/>
</dbReference>
<dbReference type="PROSITE" id="PS50977">
    <property type="entry name" value="HTH_TETR_2"/>
    <property type="match status" value="1"/>
</dbReference>
<dbReference type="PANTHER" id="PTHR30055:SF234">
    <property type="entry name" value="HTH-TYPE TRANSCRIPTIONAL REGULATOR BETI"/>
    <property type="match status" value="1"/>
</dbReference>
<accession>A0A1M6NHG9</accession>
<name>A0A1M6NHG9_PSETH</name>
<keyword evidence="3" id="KW-0804">Transcription</keyword>